<dbReference type="Pfam" id="PF07441">
    <property type="entry name" value="BofA"/>
    <property type="match status" value="1"/>
</dbReference>
<feature type="transmembrane region" description="Helical" evidence="1">
    <location>
        <begin position="33"/>
        <end position="51"/>
    </location>
</feature>
<proteinExistence type="predicted"/>
<keyword evidence="1" id="KW-1133">Transmembrane helix</keyword>
<feature type="transmembrane region" description="Helical" evidence="1">
    <location>
        <begin position="6"/>
        <end position="21"/>
    </location>
</feature>
<dbReference type="RefSeq" id="WP_208851247.1">
    <property type="nucleotide sequence ID" value="NZ_JAGGDJ010000070.1"/>
</dbReference>
<accession>A0ABS3WKC2</accession>
<gene>
    <name evidence="2" type="ORF">I8J29_31560</name>
</gene>
<protein>
    <submittedName>
        <fullName evidence="2">Pro-sigmaK processing inhibitor BofA family protein</fullName>
    </submittedName>
</protein>
<comment type="caution">
    <text evidence="2">The sequence shown here is derived from an EMBL/GenBank/DDBJ whole genome shotgun (WGS) entry which is preliminary data.</text>
</comment>
<reference evidence="2 3" key="1">
    <citation type="submission" date="2021-03" db="EMBL/GenBank/DDBJ databases">
        <title>Paenibacillus artemisicola MWE-103 whole genome sequence.</title>
        <authorList>
            <person name="Ham Y.J."/>
        </authorList>
    </citation>
    <scope>NUCLEOTIDE SEQUENCE [LARGE SCALE GENOMIC DNA]</scope>
    <source>
        <strain evidence="2 3">MWE-103</strain>
    </source>
</reference>
<sequence length="87" mass="9474">MKSLWMITMVASAMLLLVVVVRNGMSFRWLRRFALHLVAAALVLYLLNYSGVVTGFEVPLNPATIGTVVLLGLPGIALVLGLQMTLF</sequence>
<evidence type="ECO:0000313" key="2">
    <source>
        <dbReference type="EMBL" id="MBO7748717.1"/>
    </source>
</evidence>
<keyword evidence="1" id="KW-0812">Transmembrane</keyword>
<dbReference type="InterPro" id="IPR010001">
    <property type="entry name" value="BofA"/>
</dbReference>
<dbReference type="Proteomes" id="UP000670947">
    <property type="component" value="Unassembled WGS sequence"/>
</dbReference>
<name>A0ABS3WKC2_9BACL</name>
<keyword evidence="3" id="KW-1185">Reference proteome</keyword>
<feature type="transmembrane region" description="Helical" evidence="1">
    <location>
        <begin position="63"/>
        <end position="82"/>
    </location>
</feature>
<keyword evidence="1" id="KW-0472">Membrane</keyword>
<evidence type="ECO:0000313" key="3">
    <source>
        <dbReference type="Proteomes" id="UP000670947"/>
    </source>
</evidence>
<dbReference type="EMBL" id="JAGGDJ010000070">
    <property type="protein sequence ID" value="MBO7748717.1"/>
    <property type="molecule type" value="Genomic_DNA"/>
</dbReference>
<evidence type="ECO:0000256" key="1">
    <source>
        <dbReference type="SAM" id="Phobius"/>
    </source>
</evidence>
<organism evidence="2 3">
    <name type="scientific">Paenibacillus artemisiicola</name>
    <dbReference type="NCBI Taxonomy" id="1172618"/>
    <lineage>
        <taxon>Bacteria</taxon>
        <taxon>Bacillati</taxon>
        <taxon>Bacillota</taxon>
        <taxon>Bacilli</taxon>
        <taxon>Bacillales</taxon>
        <taxon>Paenibacillaceae</taxon>
        <taxon>Paenibacillus</taxon>
    </lineage>
</organism>